<dbReference type="InterPro" id="IPR000160">
    <property type="entry name" value="GGDEF_dom"/>
</dbReference>
<dbReference type="InterPro" id="IPR000014">
    <property type="entry name" value="PAS"/>
</dbReference>
<sequence>MQSQPPAHVPVLQLVQRIWPLVLVVVVLVVMASGSLYLVSAVRAFVAGESLWSKAQKDAIYALSRYVDSGSARDLARFEQAMIVPAGDWQARMALDDVPARVKDARAGILLGGNHPDDADALIWLMQTFRHVELLEEPYRYWKQGDQYLQQLDRLAQEIEQRHTVGSVSAEDVITWKREIEQINAGVTPATQQFSASLGRSSRQMVMWLQCIHLMLGVALILVALWHTRRMLQQRQQVQNDLLTEKERAQTTLASLGDAVITTDAQGVVDYANPAALGLLGSSEQQLKGRHLAKGLHFNSIDTTQTAESLLTHLLSGRQLREEHTRWLRRHDRSIVPVKLMGSAISGGGERPAGAVIVLRDVSREQQYLDQLSWHASHDGLTGLENRVEFERRLQRLLNQGQHRLRPAALLYMDLDQFKLINETCGHPAGDEMLCEVSRLLLHNLRETDTLARLGGDEFGVLLENCPPEPALRIAEKLRQAAEALHVHWGKQVLRTGLSIGLVHIGGEVQSAQDLLRMADMACYRAKERGRNRIYVYRSDDGEYTRHVSEMEWVTRIRTALEQERFCLYAQSIAPLQPDGQRGLHFEVLLRLRDEQGQIISPAAFIPAAEGYGIMPTVDRWVIARTLATLAEHPAALRHIDTCAINLSGPSLDDDGLLDFVQAQLSTHGIAPQLLCFEITETSAIASLSSATRLIQALRTLGCRFALDDFGVGMSSLTYLKQLPVDYLKIDGGFVRDMLQDPSNHAMVEMINRIGHILGKRTVAEYVESREIAQALQAVGVDYAQGFALARPVPLDTQYFESGAQAARREWQGTLAPAVG</sequence>
<dbReference type="InterPro" id="IPR035965">
    <property type="entry name" value="PAS-like_dom_sf"/>
</dbReference>
<dbReference type="GeneID" id="94692061"/>
<keyword evidence="1" id="KW-1133">Transmembrane helix</keyword>
<dbReference type="NCBIfam" id="TIGR00229">
    <property type="entry name" value="sensory_box"/>
    <property type="match status" value="1"/>
</dbReference>
<dbReference type="InterPro" id="IPR013767">
    <property type="entry name" value="PAS_fold"/>
</dbReference>
<dbReference type="SMART" id="SM00052">
    <property type="entry name" value="EAL"/>
    <property type="match status" value="1"/>
</dbReference>
<dbReference type="SUPFAM" id="SSF141868">
    <property type="entry name" value="EAL domain-like"/>
    <property type="match status" value="1"/>
</dbReference>
<dbReference type="GO" id="GO:0006355">
    <property type="term" value="P:regulation of DNA-templated transcription"/>
    <property type="evidence" value="ECO:0007669"/>
    <property type="project" value="InterPro"/>
</dbReference>
<evidence type="ECO:0000256" key="1">
    <source>
        <dbReference type="SAM" id="Phobius"/>
    </source>
</evidence>
<evidence type="ECO:0000259" key="2">
    <source>
        <dbReference type="PROSITE" id="PS50112"/>
    </source>
</evidence>
<dbReference type="Gene3D" id="3.30.450.20">
    <property type="entry name" value="PAS domain"/>
    <property type="match status" value="1"/>
</dbReference>
<dbReference type="InterPro" id="IPR043128">
    <property type="entry name" value="Rev_trsase/Diguanyl_cyclase"/>
</dbReference>
<dbReference type="FunFam" id="3.30.70.270:FF:000001">
    <property type="entry name" value="Diguanylate cyclase domain protein"/>
    <property type="match status" value="1"/>
</dbReference>
<dbReference type="Pfam" id="PF00990">
    <property type="entry name" value="GGDEF"/>
    <property type="match status" value="1"/>
</dbReference>
<dbReference type="Gene3D" id="3.30.70.270">
    <property type="match status" value="1"/>
</dbReference>
<reference evidence="5 6" key="1">
    <citation type="submission" date="2016-10" db="EMBL/GenBank/DDBJ databases">
        <authorList>
            <person name="de Groot N.N."/>
        </authorList>
    </citation>
    <scope>NUCLEOTIDE SEQUENCE [LARGE SCALE GENOMIC DNA]</scope>
    <source>
        <strain evidence="5 6">LMG 24775</strain>
    </source>
</reference>
<dbReference type="InterPro" id="IPR001633">
    <property type="entry name" value="EAL_dom"/>
</dbReference>
<feature type="transmembrane region" description="Helical" evidence="1">
    <location>
        <begin position="18"/>
        <end position="39"/>
    </location>
</feature>
<organism evidence="5 6">
    <name type="scientific">Delftia lacustris</name>
    <dbReference type="NCBI Taxonomy" id="558537"/>
    <lineage>
        <taxon>Bacteria</taxon>
        <taxon>Pseudomonadati</taxon>
        <taxon>Pseudomonadota</taxon>
        <taxon>Betaproteobacteria</taxon>
        <taxon>Burkholderiales</taxon>
        <taxon>Comamonadaceae</taxon>
        <taxon>Delftia</taxon>
    </lineage>
</organism>
<dbReference type="AlphaFoldDB" id="A0A1H3J709"/>
<evidence type="ECO:0000259" key="4">
    <source>
        <dbReference type="PROSITE" id="PS50887"/>
    </source>
</evidence>
<dbReference type="SMART" id="SM00267">
    <property type="entry name" value="GGDEF"/>
    <property type="match status" value="1"/>
</dbReference>
<dbReference type="PROSITE" id="PS50887">
    <property type="entry name" value="GGDEF"/>
    <property type="match status" value="1"/>
</dbReference>
<keyword evidence="1" id="KW-0812">Transmembrane</keyword>
<dbReference type="CDD" id="cd00130">
    <property type="entry name" value="PAS"/>
    <property type="match status" value="1"/>
</dbReference>
<name>A0A1H3J709_9BURK</name>
<dbReference type="Pfam" id="PF00563">
    <property type="entry name" value="EAL"/>
    <property type="match status" value="1"/>
</dbReference>
<dbReference type="RefSeq" id="WP_074921299.1">
    <property type="nucleotide sequence ID" value="NZ_CP141274.1"/>
</dbReference>
<dbReference type="InterPro" id="IPR035919">
    <property type="entry name" value="EAL_sf"/>
</dbReference>
<protein>
    <submittedName>
        <fullName evidence="5">Diguanylate cyclase/phosphodiesterase with PAS/PAC sensor(S)</fullName>
    </submittedName>
</protein>
<dbReference type="CDD" id="cd01949">
    <property type="entry name" value="GGDEF"/>
    <property type="match status" value="1"/>
</dbReference>
<dbReference type="PANTHER" id="PTHR44757">
    <property type="entry name" value="DIGUANYLATE CYCLASE DGCP"/>
    <property type="match status" value="1"/>
</dbReference>
<dbReference type="CDD" id="cd01948">
    <property type="entry name" value="EAL"/>
    <property type="match status" value="1"/>
</dbReference>
<dbReference type="GO" id="GO:0003824">
    <property type="term" value="F:catalytic activity"/>
    <property type="evidence" value="ECO:0007669"/>
    <property type="project" value="UniProtKB-ARBA"/>
</dbReference>
<proteinExistence type="predicted"/>
<dbReference type="SUPFAM" id="SSF55073">
    <property type="entry name" value="Nucleotide cyclase"/>
    <property type="match status" value="1"/>
</dbReference>
<dbReference type="InterPro" id="IPR052155">
    <property type="entry name" value="Biofilm_reg_signaling"/>
</dbReference>
<evidence type="ECO:0000313" key="5">
    <source>
        <dbReference type="EMBL" id="SDY35208.1"/>
    </source>
</evidence>
<dbReference type="PROSITE" id="PS50112">
    <property type="entry name" value="PAS"/>
    <property type="match status" value="1"/>
</dbReference>
<dbReference type="PANTHER" id="PTHR44757:SF4">
    <property type="entry name" value="DIGUANYLATE CYCLASE DGCE-RELATED"/>
    <property type="match status" value="1"/>
</dbReference>
<feature type="domain" description="PAS" evidence="2">
    <location>
        <begin position="245"/>
        <end position="318"/>
    </location>
</feature>
<keyword evidence="1" id="KW-0472">Membrane</keyword>
<dbReference type="Proteomes" id="UP000183417">
    <property type="component" value="Unassembled WGS sequence"/>
</dbReference>
<dbReference type="EMBL" id="FNPE01000004">
    <property type="protein sequence ID" value="SDY35208.1"/>
    <property type="molecule type" value="Genomic_DNA"/>
</dbReference>
<feature type="domain" description="GGDEF" evidence="4">
    <location>
        <begin position="406"/>
        <end position="539"/>
    </location>
</feature>
<dbReference type="NCBIfam" id="TIGR00254">
    <property type="entry name" value="GGDEF"/>
    <property type="match status" value="1"/>
</dbReference>
<evidence type="ECO:0000259" key="3">
    <source>
        <dbReference type="PROSITE" id="PS50883"/>
    </source>
</evidence>
<dbReference type="Gene3D" id="3.20.20.450">
    <property type="entry name" value="EAL domain"/>
    <property type="match status" value="1"/>
</dbReference>
<dbReference type="SUPFAM" id="SSF55785">
    <property type="entry name" value="PYP-like sensor domain (PAS domain)"/>
    <property type="match status" value="1"/>
</dbReference>
<feature type="domain" description="EAL" evidence="3">
    <location>
        <begin position="550"/>
        <end position="806"/>
    </location>
</feature>
<gene>
    <name evidence="5" type="ORF">SAMN05421547_104104</name>
</gene>
<dbReference type="Pfam" id="PF00989">
    <property type="entry name" value="PAS"/>
    <property type="match status" value="1"/>
</dbReference>
<dbReference type="InterPro" id="IPR029787">
    <property type="entry name" value="Nucleotide_cyclase"/>
</dbReference>
<dbReference type="SMART" id="SM00091">
    <property type="entry name" value="PAS"/>
    <property type="match status" value="1"/>
</dbReference>
<feature type="transmembrane region" description="Helical" evidence="1">
    <location>
        <begin position="205"/>
        <end position="226"/>
    </location>
</feature>
<dbReference type="PROSITE" id="PS50883">
    <property type="entry name" value="EAL"/>
    <property type="match status" value="1"/>
</dbReference>
<accession>A0A1H3J709</accession>
<evidence type="ECO:0000313" key="6">
    <source>
        <dbReference type="Proteomes" id="UP000183417"/>
    </source>
</evidence>